<dbReference type="SUPFAM" id="SSF53448">
    <property type="entry name" value="Nucleotide-diphospho-sugar transferases"/>
    <property type="match status" value="1"/>
</dbReference>
<dbReference type="Proteomes" id="UP000702544">
    <property type="component" value="Unassembled WGS sequence"/>
</dbReference>
<dbReference type="Gene3D" id="3.90.550.10">
    <property type="entry name" value="Spore Coat Polysaccharide Biosynthesis Protein SpsA, Chain A"/>
    <property type="match status" value="1"/>
</dbReference>
<keyword evidence="2" id="KW-0548">Nucleotidyltransferase</keyword>
<keyword evidence="1 4" id="KW-0808">Transferase</keyword>
<dbReference type="PANTHER" id="PTHR43584:SF8">
    <property type="entry name" value="N-ACETYLMURAMATE ALPHA-1-PHOSPHATE URIDYLYLTRANSFERASE"/>
    <property type="match status" value="1"/>
</dbReference>
<dbReference type="Gene3D" id="2.160.10.10">
    <property type="entry name" value="Hexapeptide repeat proteins"/>
    <property type="match status" value="1"/>
</dbReference>
<protein>
    <submittedName>
        <fullName evidence="4">NTP transferase domain-containing protein</fullName>
    </submittedName>
</protein>
<dbReference type="CDD" id="cd04181">
    <property type="entry name" value="NTP_transferase"/>
    <property type="match status" value="1"/>
</dbReference>
<dbReference type="GO" id="GO:0016779">
    <property type="term" value="F:nucleotidyltransferase activity"/>
    <property type="evidence" value="ECO:0007669"/>
    <property type="project" value="UniProtKB-KW"/>
</dbReference>
<evidence type="ECO:0000313" key="5">
    <source>
        <dbReference type="Proteomes" id="UP000702544"/>
    </source>
</evidence>
<proteinExistence type="predicted"/>
<evidence type="ECO:0000313" key="4">
    <source>
        <dbReference type="EMBL" id="NIR75491.1"/>
    </source>
</evidence>
<evidence type="ECO:0000256" key="2">
    <source>
        <dbReference type="ARBA" id="ARBA00022695"/>
    </source>
</evidence>
<sequence>MKVIIPLAGKGTRLRPLTHTVPKPLLEVAGKAVLDYVVEDLVDQLDVEELIFITGHLKEQVEAHVRAAYSVPSTFVEQAVQNGTAGAIKLAQPHVDGPLLIVFVDTLFDADLSAIRRDPEADGFIWAKEVEDYRRFGVIVTDEQGVMQTIVEKPSEPISRLANIGLYYLRDHELLFEGIDHTLESDPYLGEYFLTDAFQYMVDHGSRIQVLEVQGWYDCGKPETLLATNRHLLETGGARRPESVGDVKIEEPVRVEEDVEISSSVLGPNVSVGKGSRILRSMLRDCIVGEDVVIEDCTLSESLIGSNCRVRGIEGTALLGADSVVGCGGEPPAID</sequence>
<dbReference type="InterPro" id="IPR029044">
    <property type="entry name" value="Nucleotide-diphossugar_trans"/>
</dbReference>
<dbReference type="EMBL" id="JAACAK010000083">
    <property type="protein sequence ID" value="NIR75491.1"/>
    <property type="molecule type" value="Genomic_DNA"/>
</dbReference>
<gene>
    <name evidence="4" type="ORF">GWO12_10345</name>
</gene>
<dbReference type="Pfam" id="PF00483">
    <property type="entry name" value="NTP_transferase"/>
    <property type="match status" value="1"/>
</dbReference>
<organism evidence="4 5">
    <name type="scientific">Candidatus Kutchimonas denitrificans</name>
    <dbReference type="NCBI Taxonomy" id="3056748"/>
    <lineage>
        <taxon>Bacteria</taxon>
        <taxon>Pseudomonadati</taxon>
        <taxon>Gemmatimonadota</taxon>
        <taxon>Gemmatimonadia</taxon>
        <taxon>Candidatus Palauibacterales</taxon>
        <taxon>Candidatus Palauibacteraceae</taxon>
        <taxon>Candidatus Kutchimonas</taxon>
    </lineage>
</organism>
<evidence type="ECO:0000256" key="1">
    <source>
        <dbReference type="ARBA" id="ARBA00022679"/>
    </source>
</evidence>
<accession>A0AAE4ZBV9</accession>
<comment type="caution">
    <text evidence="4">The sequence shown here is derived from an EMBL/GenBank/DDBJ whole genome shotgun (WGS) entry which is preliminary data.</text>
</comment>
<dbReference type="AlphaFoldDB" id="A0AAE4ZBV9"/>
<evidence type="ECO:0000259" key="3">
    <source>
        <dbReference type="Pfam" id="PF00483"/>
    </source>
</evidence>
<dbReference type="InterPro" id="IPR005835">
    <property type="entry name" value="NTP_transferase_dom"/>
</dbReference>
<feature type="domain" description="Nucleotidyl transferase" evidence="3">
    <location>
        <begin position="4"/>
        <end position="233"/>
    </location>
</feature>
<dbReference type="PANTHER" id="PTHR43584">
    <property type="entry name" value="NUCLEOTIDYL TRANSFERASE"/>
    <property type="match status" value="1"/>
</dbReference>
<reference evidence="4 5" key="1">
    <citation type="submission" date="2020-01" db="EMBL/GenBank/DDBJ databases">
        <title>Genomes assembled from Gulf of Kutch pelagic sediment metagenomes.</title>
        <authorList>
            <person name="Chandrashekar M."/>
            <person name="Mahajan M.S."/>
            <person name="Dave K.J."/>
            <person name="Vatsa P."/>
            <person name="Nathani N.M."/>
        </authorList>
    </citation>
    <scope>NUCLEOTIDE SEQUENCE [LARGE SCALE GENOMIC DNA]</scope>
    <source>
        <strain evidence="4">KS3-K002</strain>
    </source>
</reference>
<name>A0AAE4ZBV9_9BACT</name>
<dbReference type="InterPro" id="IPR050065">
    <property type="entry name" value="GlmU-like"/>
</dbReference>